<protein>
    <submittedName>
        <fullName evidence="16">PIN domain-like protein</fullName>
    </submittedName>
</protein>
<evidence type="ECO:0000256" key="8">
    <source>
        <dbReference type="ARBA" id="ARBA00022801"/>
    </source>
</evidence>
<evidence type="ECO:0000256" key="5">
    <source>
        <dbReference type="ARBA" id="ARBA00022723"/>
    </source>
</evidence>
<dbReference type="SUPFAM" id="SSF88723">
    <property type="entry name" value="PIN domain-like"/>
    <property type="match status" value="1"/>
</dbReference>
<keyword evidence="11" id="KW-0539">Nucleus</keyword>
<feature type="region of interest" description="Disordered" evidence="13">
    <location>
        <begin position="476"/>
        <end position="501"/>
    </location>
</feature>
<dbReference type="InterPro" id="IPR006085">
    <property type="entry name" value="XPG_DNA_repair_N"/>
</dbReference>
<evidence type="ECO:0000256" key="9">
    <source>
        <dbReference type="ARBA" id="ARBA00022842"/>
    </source>
</evidence>
<dbReference type="GO" id="GO:0016788">
    <property type="term" value="F:hydrolase activity, acting on ester bonds"/>
    <property type="evidence" value="ECO:0007669"/>
    <property type="project" value="InterPro"/>
</dbReference>
<dbReference type="GO" id="GO:0005634">
    <property type="term" value="C:nucleus"/>
    <property type="evidence" value="ECO:0007669"/>
    <property type="project" value="UniProtKB-SubCell"/>
</dbReference>
<keyword evidence="9" id="KW-0460">Magnesium</keyword>
<dbReference type="PROSITE" id="PS00841">
    <property type="entry name" value="XPG_1"/>
    <property type="match status" value="1"/>
</dbReference>
<keyword evidence="7" id="KW-0227">DNA damage</keyword>
<feature type="compositionally biased region" description="Basic and acidic residues" evidence="13">
    <location>
        <begin position="684"/>
        <end position="703"/>
    </location>
</feature>
<feature type="compositionally biased region" description="Low complexity" evidence="13">
    <location>
        <begin position="1071"/>
        <end position="1087"/>
    </location>
</feature>
<feature type="compositionally biased region" description="Acidic residues" evidence="13">
    <location>
        <begin position="432"/>
        <end position="441"/>
    </location>
</feature>
<feature type="compositionally biased region" description="Basic and acidic residues" evidence="13">
    <location>
        <begin position="349"/>
        <end position="361"/>
    </location>
</feature>
<comment type="cofactor">
    <cofactor evidence="1">
        <name>Mg(2+)</name>
        <dbReference type="ChEBI" id="CHEBI:18420"/>
    </cofactor>
</comment>
<evidence type="ECO:0000256" key="13">
    <source>
        <dbReference type="SAM" id="MobiDB-lite"/>
    </source>
</evidence>
<dbReference type="EMBL" id="WHVB01000002">
    <property type="protein sequence ID" value="KAF8486135.1"/>
    <property type="molecule type" value="Genomic_DNA"/>
</dbReference>
<dbReference type="InterPro" id="IPR006086">
    <property type="entry name" value="XPG-I_dom"/>
</dbReference>
<evidence type="ECO:0000256" key="3">
    <source>
        <dbReference type="ARBA" id="ARBA00005283"/>
    </source>
</evidence>
<dbReference type="InterPro" id="IPR008918">
    <property type="entry name" value="HhH2"/>
</dbReference>
<dbReference type="Gene3D" id="1.10.150.20">
    <property type="entry name" value="5' to 3' exonuclease, C-terminal subdomain"/>
    <property type="match status" value="1"/>
</dbReference>
<dbReference type="Pfam" id="PF00867">
    <property type="entry name" value="XPG_I"/>
    <property type="match status" value="1"/>
</dbReference>
<feature type="compositionally biased region" description="Low complexity" evidence="13">
    <location>
        <begin position="481"/>
        <end position="492"/>
    </location>
</feature>
<dbReference type="Pfam" id="PF00752">
    <property type="entry name" value="XPG_N"/>
    <property type="match status" value="1"/>
</dbReference>
<dbReference type="InterPro" id="IPR029060">
    <property type="entry name" value="PIN-like_dom_sf"/>
</dbReference>
<feature type="region of interest" description="Disordered" evidence="13">
    <location>
        <begin position="415"/>
        <end position="441"/>
    </location>
</feature>
<evidence type="ECO:0000256" key="11">
    <source>
        <dbReference type="ARBA" id="ARBA00023242"/>
    </source>
</evidence>
<sequence>MGVKSLWDLLTPLGRPVLLETMEGKALAIDSSIWIYQFQATMRDREGKALVNAHVLGFLRRISKLLFYGIKPVFVFDGGAPVLKRNTIAERKRKKSGAALSHAKVAERLLAAHMRREALNHAQAQSSEKSKSLKGKGKAPAGPVVIDENTVYLEDLTGDAPKTPKTPSRRKEDSSAPGPSPFSKSKNRWHDHDPYRLPEVNLEKRVAEATRSVVPDPRLATEEELRTFIEEMRPEDFDVTAPAFRELPTEVQYEIVGDLRLKSRQTSYKRLQNMLKKAHTPLDFSKQQIKKLQQRNALTQQLLITTDTIGQAHVSIPVRIASERNREYVLVKNMEGEGGWILGIRDDGSKENPIQIDRDPASPKGELGDSSDVDMEEVAIPGHPLPDPDLHEFQRHMALAGIGKRRTPKKILTPPTIKSQRMKQRAQPLFDVDSDEDLPVADNDDTLMQVALQESLESQENAELQHALEASRIESQGQLPSADATSTAGSSSLDVSDGDELNVPGRLETVLAIANAGPTPKSISMTRRLSSSFPEVSVFNAPKLSVDRPSPSLDPSEDSSLEYLDEVDEVTPAISATHSNPKTADFPLGRIPLPTRSDGTPQAESVEEQVGAVSDSDEDMELVPVSIPDKASSTHTTTFETPKPQDIVSTPRRGTKVHFDDDNLPSRRVGVAKTPSPESSAQHPVREPVPDHDSERSEEEHMISDWSRSPSPVADALATETPGSNATTVEDSWDAAQEMDPHAEEGEFARFLSQVKGKDLDDVRREIDEEIKTLNQQKKAAMRDSEDITQQMIAQIMVMLRLFGIPYITAPMEAEAQCAALVELGLVEGIITDDSDVFLFGGARVYKNMFNQSKTVECFFLADFARELGIDREKLVQLAYLLGSDYVEGLPGVGPVVAMELLKEFTGSDGLEKFKDWWQRVQSGRDKPEESKSKFRRRFKKRFKALYIPDEWPNPVVRDAYYQPVVDNSEEPFKWGLPDLDGLRDLLLQELGWSQSKVEELLLPIIQKMQKRNQAQALNKQGNLNEFFGVNSAGGVVAPRNRKAYASKRLQQVVDDFREQRQRENKSKNKSTSSVPDEPSSSSSLEGDSVEAPPRPVAKRGKGRGGSSVGAAGGKRGGRGRGRGSARGARAGPSRKRKRSVTASSGSEGAEESDLRSPGKTPPPPSGTASRPRARPEYFTALRTTLIFYNIVLEHYWNMLRLPVSPWGK</sequence>
<dbReference type="OrthoDB" id="31113at2759"/>
<dbReference type="SMART" id="SM00279">
    <property type="entry name" value="HhH2"/>
    <property type="match status" value="1"/>
</dbReference>
<dbReference type="PRINTS" id="PR00853">
    <property type="entry name" value="XPGRADSUPER"/>
</dbReference>
<dbReference type="InterPro" id="IPR019974">
    <property type="entry name" value="XPG_CS"/>
</dbReference>
<evidence type="ECO:0000313" key="17">
    <source>
        <dbReference type="Proteomes" id="UP000759537"/>
    </source>
</evidence>
<evidence type="ECO:0000256" key="10">
    <source>
        <dbReference type="ARBA" id="ARBA00023204"/>
    </source>
</evidence>
<dbReference type="GO" id="GO:0003697">
    <property type="term" value="F:single-stranded DNA binding"/>
    <property type="evidence" value="ECO:0007669"/>
    <property type="project" value="InterPro"/>
</dbReference>
<dbReference type="PANTHER" id="PTHR16171:SF7">
    <property type="entry name" value="DNA REPAIR PROTEIN RAD2"/>
    <property type="match status" value="1"/>
</dbReference>
<comment type="caution">
    <text evidence="16">The sequence shown here is derived from an EMBL/GenBank/DDBJ whole genome shotgun (WGS) entry which is preliminary data.</text>
</comment>
<dbReference type="SMART" id="SM00485">
    <property type="entry name" value="XPGN"/>
    <property type="match status" value="1"/>
</dbReference>
<keyword evidence="10" id="KW-0234">DNA repair</keyword>
<dbReference type="InterPro" id="IPR001044">
    <property type="entry name" value="XPG/Rad2_eukaryotes"/>
</dbReference>
<feature type="compositionally biased region" description="Polar residues" evidence="13">
    <location>
        <begin position="631"/>
        <end position="640"/>
    </location>
</feature>
<keyword evidence="6" id="KW-0255">Endonuclease</keyword>
<dbReference type="SMART" id="SM00484">
    <property type="entry name" value="XPGI"/>
    <property type="match status" value="1"/>
</dbReference>
<feature type="region of interest" description="Disordered" evidence="13">
    <location>
        <begin position="576"/>
        <end position="604"/>
    </location>
</feature>
<dbReference type="InterPro" id="IPR006084">
    <property type="entry name" value="XPG/Rad2"/>
</dbReference>
<feature type="compositionally biased region" description="Basic and acidic residues" evidence="13">
    <location>
        <begin position="1058"/>
        <end position="1067"/>
    </location>
</feature>
<organism evidence="16 17">
    <name type="scientific">Russula ochroleuca</name>
    <dbReference type="NCBI Taxonomy" id="152965"/>
    <lineage>
        <taxon>Eukaryota</taxon>
        <taxon>Fungi</taxon>
        <taxon>Dikarya</taxon>
        <taxon>Basidiomycota</taxon>
        <taxon>Agaricomycotina</taxon>
        <taxon>Agaricomycetes</taxon>
        <taxon>Russulales</taxon>
        <taxon>Russulaceae</taxon>
        <taxon>Russula</taxon>
    </lineage>
</organism>
<keyword evidence="4" id="KW-0540">Nuclease</keyword>
<dbReference type="SUPFAM" id="SSF47807">
    <property type="entry name" value="5' to 3' exonuclease, C-terminal subdomain"/>
    <property type="match status" value="1"/>
</dbReference>
<reference evidence="16" key="2">
    <citation type="journal article" date="2020" name="Nat. Commun.">
        <title>Large-scale genome sequencing of mycorrhizal fungi provides insights into the early evolution of symbiotic traits.</title>
        <authorList>
            <person name="Miyauchi S."/>
            <person name="Kiss E."/>
            <person name="Kuo A."/>
            <person name="Drula E."/>
            <person name="Kohler A."/>
            <person name="Sanchez-Garcia M."/>
            <person name="Morin E."/>
            <person name="Andreopoulos B."/>
            <person name="Barry K.W."/>
            <person name="Bonito G."/>
            <person name="Buee M."/>
            <person name="Carver A."/>
            <person name="Chen C."/>
            <person name="Cichocki N."/>
            <person name="Clum A."/>
            <person name="Culley D."/>
            <person name="Crous P.W."/>
            <person name="Fauchery L."/>
            <person name="Girlanda M."/>
            <person name="Hayes R.D."/>
            <person name="Keri Z."/>
            <person name="LaButti K."/>
            <person name="Lipzen A."/>
            <person name="Lombard V."/>
            <person name="Magnuson J."/>
            <person name="Maillard F."/>
            <person name="Murat C."/>
            <person name="Nolan M."/>
            <person name="Ohm R.A."/>
            <person name="Pangilinan J."/>
            <person name="Pereira M.F."/>
            <person name="Perotto S."/>
            <person name="Peter M."/>
            <person name="Pfister S."/>
            <person name="Riley R."/>
            <person name="Sitrit Y."/>
            <person name="Stielow J.B."/>
            <person name="Szollosi G."/>
            <person name="Zifcakova L."/>
            <person name="Stursova M."/>
            <person name="Spatafora J.W."/>
            <person name="Tedersoo L."/>
            <person name="Vaario L.M."/>
            <person name="Yamada A."/>
            <person name="Yan M."/>
            <person name="Wang P."/>
            <person name="Xu J."/>
            <person name="Bruns T."/>
            <person name="Baldrian P."/>
            <person name="Vilgalys R."/>
            <person name="Dunand C."/>
            <person name="Henrissat B."/>
            <person name="Grigoriev I.V."/>
            <person name="Hibbett D."/>
            <person name="Nagy L.G."/>
            <person name="Martin F.M."/>
        </authorList>
    </citation>
    <scope>NUCLEOTIDE SEQUENCE</scope>
    <source>
        <strain evidence="16">Prilba</strain>
    </source>
</reference>
<reference evidence="16" key="1">
    <citation type="submission" date="2019-10" db="EMBL/GenBank/DDBJ databases">
        <authorList>
            <consortium name="DOE Joint Genome Institute"/>
            <person name="Kuo A."/>
            <person name="Miyauchi S."/>
            <person name="Kiss E."/>
            <person name="Drula E."/>
            <person name="Kohler A."/>
            <person name="Sanchez-Garcia M."/>
            <person name="Andreopoulos B."/>
            <person name="Barry K.W."/>
            <person name="Bonito G."/>
            <person name="Buee M."/>
            <person name="Carver A."/>
            <person name="Chen C."/>
            <person name="Cichocki N."/>
            <person name="Clum A."/>
            <person name="Culley D."/>
            <person name="Crous P.W."/>
            <person name="Fauchery L."/>
            <person name="Girlanda M."/>
            <person name="Hayes R."/>
            <person name="Keri Z."/>
            <person name="LaButti K."/>
            <person name="Lipzen A."/>
            <person name="Lombard V."/>
            <person name="Magnuson J."/>
            <person name="Maillard F."/>
            <person name="Morin E."/>
            <person name="Murat C."/>
            <person name="Nolan M."/>
            <person name="Ohm R."/>
            <person name="Pangilinan J."/>
            <person name="Pereira M."/>
            <person name="Perotto S."/>
            <person name="Peter M."/>
            <person name="Riley R."/>
            <person name="Sitrit Y."/>
            <person name="Stielow B."/>
            <person name="Szollosi G."/>
            <person name="Zifcakova L."/>
            <person name="Stursova M."/>
            <person name="Spatafora J.W."/>
            <person name="Tedersoo L."/>
            <person name="Vaario L.-M."/>
            <person name="Yamada A."/>
            <person name="Yan M."/>
            <person name="Wang P."/>
            <person name="Xu J."/>
            <person name="Bruns T."/>
            <person name="Baldrian P."/>
            <person name="Vilgalys R."/>
            <person name="Henrissat B."/>
            <person name="Grigoriev I.V."/>
            <person name="Hibbett D."/>
            <person name="Nagy L.G."/>
            <person name="Martin F.M."/>
        </authorList>
    </citation>
    <scope>NUCLEOTIDE SEQUENCE</scope>
    <source>
        <strain evidence="16">Prilba</strain>
    </source>
</reference>
<feature type="region of interest" description="Disordered" evidence="13">
    <location>
        <begin position="628"/>
        <end position="729"/>
    </location>
</feature>
<evidence type="ECO:0000256" key="6">
    <source>
        <dbReference type="ARBA" id="ARBA00022759"/>
    </source>
</evidence>
<feature type="region of interest" description="Disordered" evidence="13">
    <location>
        <begin position="1058"/>
        <end position="1174"/>
    </location>
</feature>
<proteinExistence type="inferred from homology"/>
<evidence type="ECO:0000256" key="7">
    <source>
        <dbReference type="ARBA" id="ARBA00022763"/>
    </source>
</evidence>
<dbReference type="FunFam" id="1.10.150.20:FF:000057">
    <property type="entry name" value="RAD2p Single-stranded DNA endonuclease"/>
    <property type="match status" value="1"/>
</dbReference>
<dbReference type="InterPro" id="IPR036279">
    <property type="entry name" value="5-3_exonuclease_C_sf"/>
</dbReference>
<evidence type="ECO:0000256" key="2">
    <source>
        <dbReference type="ARBA" id="ARBA00004123"/>
    </source>
</evidence>
<evidence type="ECO:0000256" key="4">
    <source>
        <dbReference type="ARBA" id="ARBA00022722"/>
    </source>
</evidence>
<feature type="domain" description="XPG-I" evidence="14">
    <location>
        <begin position="801"/>
        <end position="870"/>
    </location>
</feature>
<feature type="region of interest" description="Disordered" evidence="13">
    <location>
        <begin position="120"/>
        <end position="194"/>
    </location>
</feature>
<evidence type="ECO:0000256" key="12">
    <source>
        <dbReference type="SAM" id="Coils"/>
    </source>
</evidence>
<dbReference type="Proteomes" id="UP000759537">
    <property type="component" value="Unassembled WGS sequence"/>
</dbReference>
<evidence type="ECO:0000313" key="16">
    <source>
        <dbReference type="EMBL" id="KAF8486135.1"/>
    </source>
</evidence>
<dbReference type="Gene3D" id="3.40.50.1010">
    <property type="entry name" value="5'-nuclease"/>
    <property type="match status" value="2"/>
</dbReference>
<evidence type="ECO:0000259" key="15">
    <source>
        <dbReference type="SMART" id="SM00485"/>
    </source>
</evidence>
<evidence type="ECO:0000256" key="1">
    <source>
        <dbReference type="ARBA" id="ARBA00001946"/>
    </source>
</evidence>
<dbReference type="PANTHER" id="PTHR16171">
    <property type="entry name" value="DNA REPAIR PROTEIN COMPLEMENTING XP-G CELLS-RELATED"/>
    <property type="match status" value="1"/>
</dbReference>
<dbReference type="CDD" id="cd09904">
    <property type="entry name" value="H3TH_XPG"/>
    <property type="match status" value="1"/>
</dbReference>
<accession>A0A9P5TD64</accession>
<keyword evidence="17" id="KW-1185">Reference proteome</keyword>
<evidence type="ECO:0000259" key="14">
    <source>
        <dbReference type="SMART" id="SM00484"/>
    </source>
</evidence>
<dbReference type="GO" id="GO:0046872">
    <property type="term" value="F:metal ion binding"/>
    <property type="evidence" value="ECO:0007669"/>
    <property type="project" value="UniProtKB-KW"/>
</dbReference>
<feature type="compositionally biased region" description="Gly residues" evidence="13">
    <location>
        <begin position="1104"/>
        <end position="1115"/>
    </location>
</feature>
<feature type="coiled-coil region" evidence="12">
    <location>
        <begin position="760"/>
        <end position="791"/>
    </location>
</feature>
<name>A0A9P5TD64_9AGAM</name>
<dbReference type="PROSITE" id="PS00842">
    <property type="entry name" value="XPG_2"/>
    <property type="match status" value="1"/>
</dbReference>
<keyword evidence="12" id="KW-0175">Coiled coil</keyword>
<feature type="region of interest" description="Disordered" evidence="13">
    <location>
        <begin position="349"/>
        <end position="371"/>
    </location>
</feature>
<keyword evidence="8" id="KW-0378">Hydrolase</keyword>
<feature type="domain" description="XPG N-terminal" evidence="15">
    <location>
        <begin position="1"/>
        <end position="98"/>
    </location>
</feature>
<comment type="subcellular location">
    <subcellularLocation>
        <location evidence="2">Nucleus</location>
    </subcellularLocation>
</comment>
<dbReference type="PRINTS" id="PR00066">
    <property type="entry name" value="XRODRMPGMNTG"/>
</dbReference>
<keyword evidence="5" id="KW-0479">Metal-binding</keyword>
<gene>
    <name evidence="16" type="ORF">DFH94DRAFT_710838</name>
</gene>
<dbReference type="CDD" id="cd09868">
    <property type="entry name" value="PIN_XPG_RAD2"/>
    <property type="match status" value="2"/>
</dbReference>
<dbReference type="GO" id="GO:0004520">
    <property type="term" value="F:DNA endonuclease activity"/>
    <property type="evidence" value="ECO:0007669"/>
    <property type="project" value="TreeGrafter"/>
</dbReference>
<comment type="similarity">
    <text evidence="3">Belongs to the XPG/RAD2 endonuclease family. XPG subfamily.</text>
</comment>
<dbReference type="AlphaFoldDB" id="A0A9P5TD64"/>
<dbReference type="GO" id="GO:0006289">
    <property type="term" value="P:nucleotide-excision repair"/>
    <property type="evidence" value="ECO:0007669"/>
    <property type="project" value="InterPro"/>
</dbReference>